<dbReference type="EMBL" id="CAJPWZ010000702">
    <property type="protein sequence ID" value="CAG2198882.1"/>
    <property type="molecule type" value="Genomic_DNA"/>
</dbReference>
<evidence type="ECO:0000256" key="2">
    <source>
        <dbReference type="SAM" id="MobiDB-lite"/>
    </source>
</evidence>
<evidence type="ECO:0000259" key="3">
    <source>
        <dbReference type="PROSITE" id="PS50835"/>
    </source>
</evidence>
<proteinExistence type="predicted"/>
<reference evidence="4" key="1">
    <citation type="submission" date="2021-03" db="EMBL/GenBank/DDBJ databases">
        <authorList>
            <person name="Bekaert M."/>
        </authorList>
    </citation>
    <scope>NUCLEOTIDE SEQUENCE</scope>
</reference>
<protein>
    <recommendedName>
        <fullName evidence="3">Ig-like domain-containing protein</fullName>
    </recommendedName>
</protein>
<dbReference type="InterPro" id="IPR036179">
    <property type="entry name" value="Ig-like_dom_sf"/>
</dbReference>
<keyword evidence="1" id="KW-0677">Repeat</keyword>
<feature type="domain" description="Ig-like" evidence="3">
    <location>
        <begin position="942"/>
        <end position="1039"/>
    </location>
</feature>
<dbReference type="OrthoDB" id="5962960at2759"/>
<dbReference type="Gene3D" id="2.60.40.10">
    <property type="entry name" value="Immunoglobulins"/>
    <property type="match status" value="1"/>
</dbReference>
<dbReference type="Pfam" id="PF00047">
    <property type="entry name" value="ig"/>
    <property type="match status" value="1"/>
</dbReference>
<dbReference type="SUPFAM" id="SSF48726">
    <property type="entry name" value="Immunoglobulin"/>
    <property type="match status" value="1"/>
</dbReference>
<dbReference type="InterPro" id="IPR013783">
    <property type="entry name" value="Ig-like_fold"/>
</dbReference>
<dbReference type="InterPro" id="IPR032171">
    <property type="entry name" value="COR-A"/>
</dbReference>
<sequence>MNREYDKQFAYRSIRQPFKKIHVGNVPKNKSLPPALPPRRRLPTPRLPAEDINDVSNVPKSKSLPQPLPTRRRLPPPAEDINAEHTYDDVDSHYLHVSFKHDNQEPVEEYEYQECIAKVIYKNEYSYSSLWDKTPLTDVQRRNSERLIPEVLTRLDHESVNTYLNCLKDGEEKSNRIRLAIVGRKNTGKTCLTKRLLRESVEHVQKTNGIEIHTLKCRGKVDEGDWIFHDGRTYENEIYSRLLKCCIAKSKANPSLDSNMAKGYLSSKRPDESVSEKPDNEFNACNLEEPDLNPTTFYQAQEVPVQDFYDLYDIVYAEIDAEDTAPIAIWDFAGDREHFNTLQTFFGQESIYVVVTNVMDTIENDDPEYGLAFWLETIRCHCKLPVDEEYYNEYQEPPVIIVGTHKDQFKGNNIDCKTKFQRQVHEILKLQKAENSGISKLPLDGSTLKKPFFENSYGKPVVAKSDIAEIANNIIQPITDEEELERFLTYHNGIGTYVYFSDLPEYVVLDPQWLESAFKCIITANQFQKDLVHQTEWEELRQDGRLSEKLLNEIFLHQEDYIKKYRAHLLKIMEKFNIIVRPRTMSDAYEINEESDYYVPCMIKKTSLSNIKEKFFNCPSKSSCLCVEFDFLPPSFATQILVACTRYYTVAKGPQTNDGRHPAFYRDFAIYNLDATGCEKLLIANYQNVLQIQIWKWGEPEKRSYHDVKAKLLGIIEEMQQIRIQPSLSYELKLKCKYTDYECLDGMVDLNVIKPQKEYFCEEHGNTHNSEEIYFDWVGEIEQKIFSREQINATRMAIIILEILTSALYDLFISDCGGFSVKPRDECDITYLYAQLRRNNKHIPGHGWGCKWSDIQNSHILIGDDIERIRLARNDMAHSKKFSLDDNKYYELCGILERVLHRLEIYNGKGKLYTDQMKNVKKQETKSIDWQNYEKKITSEFPRLKMKPSFEVKVGFGCTLECEIIVPLPDGSKVYWIKEENSKEEELTVDETTSNKYKGSQSDYASLNIYCATKEDEGHYSCRIRYPEESAESMDENVKWPKTYLHVNNYVFEAKEDRKQKNKEHKPKRYGHSNIQLEIYQLN</sequence>
<dbReference type="InterPro" id="IPR027417">
    <property type="entry name" value="P-loop_NTPase"/>
</dbReference>
<comment type="caution">
    <text evidence="4">The sequence shown here is derived from an EMBL/GenBank/DDBJ whole genome shotgun (WGS) entry which is preliminary data.</text>
</comment>
<keyword evidence="5" id="KW-1185">Reference proteome</keyword>
<dbReference type="InterPro" id="IPR013151">
    <property type="entry name" value="Immunoglobulin_dom"/>
</dbReference>
<dbReference type="InterPro" id="IPR007110">
    <property type="entry name" value="Ig-like_dom"/>
</dbReference>
<organism evidence="4 5">
    <name type="scientific">Mytilus edulis</name>
    <name type="common">Blue mussel</name>
    <dbReference type="NCBI Taxonomy" id="6550"/>
    <lineage>
        <taxon>Eukaryota</taxon>
        <taxon>Metazoa</taxon>
        <taxon>Spiralia</taxon>
        <taxon>Lophotrochozoa</taxon>
        <taxon>Mollusca</taxon>
        <taxon>Bivalvia</taxon>
        <taxon>Autobranchia</taxon>
        <taxon>Pteriomorphia</taxon>
        <taxon>Mytilida</taxon>
        <taxon>Mytiloidea</taxon>
        <taxon>Mytilidae</taxon>
        <taxon>Mytilinae</taxon>
        <taxon>Mytilus</taxon>
    </lineage>
</organism>
<dbReference type="PANTHER" id="PTHR12449:SF18">
    <property type="entry name" value="DEATH DOMAIN-CONTAINING PROTEIN"/>
    <property type="match status" value="1"/>
</dbReference>
<dbReference type="InterPro" id="IPR039788">
    <property type="entry name" value="NOL4/NOL4L"/>
</dbReference>
<evidence type="ECO:0000256" key="1">
    <source>
        <dbReference type="ARBA" id="ARBA00022737"/>
    </source>
</evidence>
<accession>A0A8S3QPS3</accession>
<name>A0A8S3QPS3_MYTED</name>
<evidence type="ECO:0000313" key="5">
    <source>
        <dbReference type="Proteomes" id="UP000683360"/>
    </source>
</evidence>
<dbReference type="Pfam" id="PF16095">
    <property type="entry name" value="COR-A"/>
    <property type="match status" value="1"/>
</dbReference>
<gene>
    <name evidence="4" type="ORF">MEDL_13617</name>
</gene>
<dbReference type="Gene3D" id="3.40.50.300">
    <property type="entry name" value="P-loop containing nucleotide triphosphate hydrolases"/>
    <property type="match status" value="1"/>
</dbReference>
<dbReference type="PROSITE" id="PS50835">
    <property type="entry name" value="IG_LIKE"/>
    <property type="match status" value="1"/>
</dbReference>
<evidence type="ECO:0000313" key="4">
    <source>
        <dbReference type="EMBL" id="CAG2198882.1"/>
    </source>
</evidence>
<feature type="region of interest" description="Disordered" evidence="2">
    <location>
        <begin position="20"/>
        <end position="78"/>
    </location>
</feature>
<dbReference type="SUPFAM" id="SSF52540">
    <property type="entry name" value="P-loop containing nucleoside triphosphate hydrolases"/>
    <property type="match status" value="1"/>
</dbReference>
<dbReference type="AlphaFoldDB" id="A0A8S3QPS3"/>
<dbReference type="PANTHER" id="PTHR12449">
    <property type="entry name" value="DEATH DOMAIN-CONTAINING PROTEIN"/>
    <property type="match status" value="1"/>
</dbReference>
<dbReference type="Proteomes" id="UP000683360">
    <property type="component" value="Unassembled WGS sequence"/>
</dbReference>